<dbReference type="EMBL" id="FOIM01000008">
    <property type="protein sequence ID" value="SET55333.1"/>
    <property type="molecule type" value="Genomic_DNA"/>
</dbReference>
<dbReference type="GeneID" id="93278088"/>
<dbReference type="GO" id="GO:0005829">
    <property type="term" value="C:cytosol"/>
    <property type="evidence" value="ECO:0007669"/>
    <property type="project" value="TreeGrafter"/>
</dbReference>
<evidence type="ECO:0000313" key="4">
    <source>
        <dbReference type="EMBL" id="SET55333.1"/>
    </source>
</evidence>
<dbReference type="PANTHER" id="PTHR11839:SF18">
    <property type="entry name" value="NUDIX HYDROLASE DOMAIN-CONTAINING PROTEIN"/>
    <property type="match status" value="1"/>
</dbReference>
<dbReference type="InterPro" id="IPR015797">
    <property type="entry name" value="NUDIX_hydrolase-like_dom_sf"/>
</dbReference>
<evidence type="ECO:0000259" key="3">
    <source>
        <dbReference type="PROSITE" id="PS51462"/>
    </source>
</evidence>
<dbReference type="PROSITE" id="PS51462">
    <property type="entry name" value="NUDIX"/>
    <property type="match status" value="1"/>
</dbReference>
<evidence type="ECO:0000313" key="5">
    <source>
        <dbReference type="Proteomes" id="UP000198508"/>
    </source>
</evidence>
<dbReference type="Pfam" id="PF00293">
    <property type="entry name" value="NUDIX"/>
    <property type="match status" value="1"/>
</dbReference>
<accession>A0A1I0FBL9</accession>
<keyword evidence="5" id="KW-1185">Reference proteome</keyword>
<feature type="domain" description="Nudix hydrolase" evidence="3">
    <location>
        <begin position="48"/>
        <end position="179"/>
    </location>
</feature>
<dbReference type="InterPro" id="IPR000086">
    <property type="entry name" value="NUDIX_hydrolase_dom"/>
</dbReference>
<reference evidence="5" key="1">
    <citation type="submission" date="2016-10" db="EMBL/GenBank/DDBJ databases">
        <authorList>
            <person name="Varghese N."/>
            <person name="Submissions S."/>
        </authorList>
    </citation>
    <scope>NUCLEOTIDE SEQUENCE [LARGE SCALE GENOMIC DNA]</scope>
    <source>
        <strain evidence="5">NLAE-zl-G277</strain>
    </source>
</reference>
<comment type="cofactor">
    <cofactor evidence="1">
        <name>Mg(2+)</name>
        <dbReference type="ChEBI" id="CHEBI:18420"/>
    </cofactor>
</comment>
<gene>
    <name evidence="4" type="ORF">SAMN05216313_10890</name>
</gene>
<dbReference type="Gene3D" id="3.90.79.10">
    <property type="entry name" value="Nucleoside Triphosphate Pyrophosphohydrolase"/>
    <property type="match status" value="1"/>
</dbReference>
<dbReference type="AlphaFoldDB" id="A0A1I0FBL9"/>
<dbReference type="SUPFAM" id="SSF55811">
    <property type="entry name" value="Nudix"/>
    <property type="match status" value="1"/>
</dbReference>
<dbReference type="GO" id="GO:0016787">
    <property type="term" value="F:hydrolase activity"/>
    <property type="evidence" value="ECO:0007669"/>
    <property type="project" value="UniProtKB-KW"/>
</dbReference>
<organism evidence="4 5">
    <name type="scientific">Enterocloster lavalensis</name>
    <dbReference type="NCBI Taxonomy" id="460384"/>
    <lineage>
        <taxon>Bacteria</taxon>
        <taxon>Bacillati</taxon>
        <taxon>Bacillota</taxon>
        <taxon>Clostridia</taxon>
        <taxon>Lachnospirales</taxon>
        <taxon>Lachnospiraceae</taxon>
        <taxon>Enterocloster</taxon>
    </lineage>
</organism>
<dbReference type="GO" id="GO:0019693">
    <property type="term" value="P:ribose phosphate metabolic process"/>
    <property type="evidence" value="ECO:0007669"/>
    <property type="project" value="TreeGrafter"/>
</dbReference>
<dbReference type="STRING" id="460384.SAMN05216313_10890"/>
<proteinExistence type="predicted"/>
<evidence type="ECO:0000256" key="1">
    <source>
        <dbReference type="ARBA" id="ARBA00001946"/>
    </source>
</evidence>
<protein>
    <submittedName>
        <fullName evidence="4">ADP-ribose pyrophosphatase</fullName>
    </submittedName>
</protein>
<evidence type="ECO:0000256" key="2">
    <source>
        <dbReference type="ARBA" id="ARBA00022801"/>
    </source>
</evidence>
<name>A0A1I0FBL9_9FIRM</name>
<dbReference type="GO" id="GO:0006753">
    <property type="term" value="P:nucleoside phosphate metabolic process"/>
    <property type="evidence" value="ECO:0007669"/>
    <property type="project" value="TreeGrafter"/>
</dbReference>
<dbReference type="Proteomes" id="UP000198508">
    <property type="component" value="Unassembled WGS sequence"/>
</dbReference>
<dbReference type="PANTHER" id="PTHR11839">
    <property type="entry name" value="UDP/ADP-SUGAR PYROPHOSPHATASE"/>
    <property type="match status" value="1"/>
</dbReference>
<dbReference type="FunFam" id="3.90.79.10:FF:000024">
    <property type="entry name" value="ADP-ribose pyrophosphatase"/>
    <property type="match status" value="1"/>
</dbReference>
<sequence length="190" mass="21538">MEEHKMDGEKRLEEKCLERKVVYKGKSYEFFVDRVELPDGTEAVREMVKHPGGVAILAMDGENRVLMEEQYRYAICQTITEIPAGKMDKIPGETPQEAAVRELREETGRVADHWEYLGKIYPSPGIVSEVLYLYLATGLHEEERELDSDEFINLKLMELGTVRKGIADGEITDCKTIAALAMAELKGLIE</sequence>
<dbReference type="RefSeq" id="WP_092362853.1">
    <property type="nucleotide sequence ID" value="NZ_FOIM01000008.1"/>
</dbReference>
<keyword evidence="2" id="KW-0378">Hydrolase</keyword>